<dbReference type="Gene3D" id="3.30.1820.10">
    <property type="entry name" value="Lp2179-like"/>
    <property type="match status" value="1"/>
</dbReference>
<name>A0A841C581_9LACT</name>
<organism evidence="1 2">
    <name type="scientific">Lactovum miscens</name>
    <dbReference type="NCBI Taxonomy" id="190387"/>
    <lineage>
        <taxon>Bacteria</taxon>
        <taxon>Bacillati</taxon>
        <taxon>Bacillota</taxon>
        <taxon>Bacilli</taxon>
        <taxon>Lactobacillales</taxon>
        <taxon>Streptococcaceae</taxon>
        <taxon>Lactovum</taxon>
    </lineage>
</organism>
<comment type="caution">
    <text evidence="1">The sequence shown here is derived from an EMBL/GenBank/DDBJ whole genome shotgun (WGS) entry which is preliminary data.</text>
</comment>
<proteinExistence type="predicted"/>
<sequence>MAFITEKKLKDSKYTYTLSSNIKKYTLRDLTFVPNKLGNFEFQRLLEVSPNSGEGFLLKIIVNNDLSGFKLSITDKSGLREVNIFKNSDPIIVEKFYFQMQLFVNREIFNQADA</sequence>
<keyword evidence="2" id="KW-1185">Reference proteome</keyword>
<dbReference type="InterPro" id="IPR014965">
    <property type="entry name" value="Amino_acid_metab_prot_put"/>
</dbReference>
<gene>
    <name evidence="1" type="ORF">HNQ37_000297</name>
</gene>
<protein>
    <recommendedName>
        <fullName evidence="3">Cysteine desulfurase</fullName>
    </recommendedName>
</protein>
<reference evidence="1 2" key="1">
    <citation type="submission" date="2020-08" db="EMBL/GenBank/DDBJ databases">
        <title>Genomic Encyclopedia of Type Strains, Phase IV (KMG-IV): sequencing the most valuable type-strain genomes for metagenomic binning, comparative biology and taxonomic classification.</title>
        <authorList>
            <person name="Goeker M."/>
        </authorList>
    </citation>
    <scope>NUCLEOTIDE SEQUENCE [LARGE SCALE GENOMIC DNA]</scope>
    <source>
        <strain evidence="1 2">DSM 14925</strain>
    </source>
</reference>
<evidence type="ECO:0008006" key="3">
    <source>
        <dbReference type="Google" id="ProtNLM"/>
    </source>
</evidence>
<dbReference type="SUPFAM" id="SSF160800">
    <property type="entry name" value="Lp2179-like"/>
    <property type="match status" value="1"/>
</dbReference>
<accession>A0A841C581</accession>
<evidence type="ECO:0000313" key="1">
    <source>
        <dbReference type="EMBL" id="MBB5887427.1"/>
    </source>
</evidence>
<dbReference type="RefSeq" id="WP_183538603.1">
    <property type="nucleotide sequence ID" value="NZ_DASWOY010000021.1"/>
</dbReference>
<evidence type="ECO:0000313" key="2">
    <source>
        <dbReference type="Proteomes" id="UP000562464"/>
    </source>
</evidence>
<dbReference type="Pfam" id="PF08866">
    <property type="entry name" value="DUF1831"/>
    <property type="match status" value="1"/>
</dbReference>
<dbReference type="InterPro" id="IPR035942">
    <property type="entry name" value="Lp2179-like_sf"/>
</dbReference>
<dbReference type="AlphaFoldDB" id="A0A841C581"/>
<dbReference type="EMBL" id="JACHHV010000003">
    <property type="protein sequence ID" value="MBB5887427.1"/>
    <property type="molecule type" value="Genomic_DNA"/>
</dbReference>
<dbReference type="Proteomes" id="UP000562464">
    <property type="component" value="Unassembled WGS sequence"/>
</dbReference>